<sequence>MTLKANADKSEVQRIRTGIRAILMLQPLLGISWLFGIFSVNEHTIMFQYLFVICNSLQGVFIFICHCLTNEEVKSIFLKKYKKMASSSIHTSSMGTASSTLTESTQATTDAKYKGSFNNKHAWKE</sequence>
<protein>
    <submittedName>
        <fullName evidence="8">Probable G-protein coupled receptor 133-like</fullName>
    </submittedName>
</protein>
<evidence type="ECO:0000313" key="8">
    <source>
        <dbReference type="RefSeq" id="XP_006824260.1"/>
    </source>
</evidence>
<gene>
    <name evidence="8" type="primary">LOC100373893</name>
</gene>
<evidence type="ECO:0000256" key="4">
    <source>
        <dbReference type="ARBA" id="ARBA00023136"/>
    </source>
</evidence>
<dbReference type="InterPro" id="IPR000832">
    <property type="entry name" value="GPCR_2_secretin-like"/>
</dbReference>
<evidence type="ECO:0000256" key="1">
    <source>
        <dbReference type="ARBA" id="ARBA00004141"/>
    </source>
</evidence>
<dbReference type="PANTHER" id="PTHR12011">
    <property type="entry name" value="ADHESION G-PROTEIN COUPLED RECEPTOR"/>
    <property type="match status" value="1"/>
</dbReference>
<dbReference type="PANTHER" id="PTHR12011:SF471">
    <property type="entry name" value="G-PROTEIN COUPLED RECEPTORS FAMILY 2 PROFILE 2 DOMAIN-CONTAINING PROTEIN"/>
    <property type="match status" value="1"/>
</dbReference>
<organism evidence="7 8">
    <name type="scientific">Saccoglossus kowalevskii</name>
    <name type="common">Acorn worm</name>
    <dbReference type="NCBI Taxonomy" id="10224"/>
    <lineage>
        <taxon>Eukaryota</taxon>
        <taxon>Metazoa</taxon>
        <taxon>Hemichordata</taxon>
        <taxon>Enteropneusta</taxon>
        <taxon>Harrimaniidae</taxon>
        <taxon>Saccoglossus</taxon>
    </lineage>
</organism>
<evidence type="ECO:0000256" key="3">
    <source>
        <dbReference type="ARBA" id="ARBA00022989"/>
    </source>
</evidence>
<keyword evidence="3 5" id="KW-1133">Transmembrane helix</keyword>
<evidence type="ECO:0000256" key="5">
    <source>
        <dbReference type="SAM" id="Phobius"/>
    </source>
</evidence>
<keyword evidence="2 5" id="KW-0812">Transmembrane</keyword>
<keyword evidence="7" id="KW-1185">Reference proteome</keyword>
<comment type="subcellular location">
    <subcellularLocation>
        <location evidence="1">Membrane</location>
        <topology evidence="1">Multi-pass membrane protein</topology>
    </subcellularLocation>
</comment>
<dbReference type="RefSeq" id="XP_006824260.1">
    <property type="nucleotide sequence ID" value="XM_006824197.1"/>
</dbReference>
<name>A0ABM0MW69_SACKO</name>
<dbReference type="Gene3D" id="1.20.1070.10">
    <property type="entry name" value="Rhodopsin 7-helix transmembrane proteins"/>
    <property type="match status" value="1"/>
</dbReference>
<dbReference type="Pfam" id="PF00002">
    <property type="entry name" value="7tm_2"/>
    <property type="match status" value="1"/>
</dbReference>
<feature type="domain" description="G-protein coupled receptors family 2 profile 2" evidence="6">
    <location>
        <begin position="1"/>
        <end position="70"/>
    </location>
</feature>
<evidence type="ECO:0000259" key="6">
    <source>
        <dbReference type="PROSITE" id="PS50261"/>
    </source>
</evidence>
<accession>A0ABM0MW69</accession>
<evidence type="ECO:0000313" key="7">
    <source>
        <dbReference type="Proteomes" id="UP000694865"/>
    </source>
</evidence>
<dbReference type="Proteomes" id="UP000694865">
    <property type="component" value="Unplaced"/>
</dbReference>
<dbReference type="InterPro" id="IPR017981">
    <property type="entry name" value="GPCR_2-like_7TM"/>
</dbReference>
<keyword evidence="4 5" id="KW-0472">Membrane</keyword>
<feature type="transmembrane region" description="Helical" evidence="5">
    <location>
        <begin position="21"/>
        <end position="40"/>
    </location>
</feature>
<feature type="transmembrane region" description="Helical" evidence="5">
    <location>
        <begin position="46"/>
        <end position="69"/>
    </location>
</feature>
<dbReference type="PROSITE" id="PS50261">
    <property type="entry name" value="G_PROTEIN_RECEP_F2_4"/>
    <property type="match status" value="1"/>
</dbReference>
<dbReference type="GeneID" id="100373893"/>
<reference evidence="8" key="1">
    <citation type="submission" date="2025-08" db="UniProtKB">
        <authorList>
            <consortium name="RefSeq"/>
        </authorList>
    </citation>
    <scope>IDENTIFICATION</scope>
    <source>
        <tissue evidence="8">Testes</tissue>
    </source>
</reference>
<proteinExistence type="predicted"/>
<evidence type="ECO:0000256" key="2">
    <source>
        <dbReference type="ARBA" id="ARBA00022692"/>
    </source>
</evidence>